<dbReference type="KEGG" id="sbat:G4Z16_26490"/>
<dbReference type="Gene3D" id="1.10.10.10">
    <property type="entry name" value="Winged helix-like DNA-binding domain superfamily/Winged helix DNA-binding domain"/>
    <property type="match status" value="1"/>
</dbReference>
<dbReference type="Pfam" id="PF03466">
    <property type="entry name" value="LysR_substrate"/>
    <property type="match status" value="1"/>
</dbReference>
<dbReference type="SUPFAM" id="SSF53850">
    <property type="entry name" value="Periplasmic binding protein-like II"/>
    <property type="match status" value="1"/>
</dbReference>
<dbReference type="GO" id="GO:0000976">
    <property type="term" value="F:transcription cis-regulatory region binding"/>
    <property type="evidence" value="ECO:0007669"/>
    <property type="project" value="TreeGrafter"/>
</dbReference>
<sequence>MSEALSDAVAAAARSDRPKTSLRKTGGTAPGDAKGAEAASGATTAQPNALPYVSFNQLRSFHAVAVAGSITAAASLLHVSQPTVTVQLRQLESHYGVELVRRTPRNVRLTELGESLFTITQQLFALEGEAVELLNSAGSTLRGRLRVGGVAPYFVMRLLSTFSRAHPGVALSLQLDNSATVIRRLIDQEIDVGIVGQTTLDSRLHALPYSRQDVVLFCRDDHPWAGRDGVRLHELADMALVLREKGSTCRLTLEQVLQERGIVPRVTLEVCREGVREAVVAGFGVGITTDIEYVPERRTRMLRILDADIYTEAFAVCLRERRTVSVTRAFMATAEEFFDRARE</sequence>
<dbReference type="RefSeq" id="WP_197353153.1">
    <property type="nucleotide sequence ID" value="NZ_CP048882.1"/>
</dbReference>
<evidence type="ECO:0000256" key="4">
    <source>
        <dbReference type="ARBA" id="ARBA00023163"/>
    </source>
</evidence>
<proteinExistence type="inferred from homology"/>
<dbReference type="InterPro" id="IPR000847">
    <property type="entry name" value="LysR_HTH_N"/>
</dbReference>
<keyword evidence="2" id="KW-0805">Transcription regulation</keyword>
<gene>
    <name evidence="7" type="ORF">G4Z16_26490</name>
</gene>
<evidence type="ECO:0000259" key="6">
    <source>
        <dbReference type="PROSITE" id="PS50931"/>
    </source>
</evidence>
<accession>A0A7T1TAF9</accession>
<organism evidence="7 8">
    <name type="scientific">Streptomyces bathyalis</name>
    <dbReference type="NCBI Taxonomy" id="2710756"/>
    <lineage>
        <taxon>Bacteria</taxon>
        <taxon>Bacillati</taxon>
        <taxon>Actinomycetota</taxon>
        <taxon>Actinomycetes</taxon>
        <taxon>Kitasatosporales</taxon>
        <taxon>Streptomycetaceae</taxon>
        <taxon>Streptomyces</taxon>
    </lineage>
</organism>
<dbReference type="Gene3D" id="3.40.190.290">
    <property type="match status" value="1"/>
</dbReference>
<evidence type="ECO:0000313" key="7">
    <source>
        <dbReference type="EMBL" id="QPP09377.1"/>
    </source>
</evidence>
<dbReference type="Proteomes" id="UP000595046">
    <property type="component" value="Chromosome"/>
</dbReference>
<evidence type="ECO:0000256" key="3">
    <source>
        <dbReference type="ARBA" id="ARBA00023125"/>
    </source>
</evidence>
<dbReference type="GO" id="GO:0003700">
    <property type="term" value="F:DNA-binding transcription factor activity"/>
    <property type="evidence" value="ECO:0007669"/>
    <property type="project" value="InterPro"/>
</dbReference>
<evidence type="ECO:0000313" key="8">
    <source>
        <dbReference type="Proteomes" id="UP000595046"/>
    </source>
</evidence>
<dbReference type="PROSITE" id="PS50931">
    <property type="entry name" value="HTH_LYSR"/>
    <property type="match status" value="1"/>
</dbReference>
<dbReference type="AlphaFoldDB" id="A0A7T1TAF9"/>
<dbReference type="EMBL" id="CP048882">
    <property type="protein sequence ID" value="QPP09377.1"/>
    <property type="molecule type" value="Genomic_DNA"/>
</dbReference>
<dbReference type="PANTHER" id="PTHR30126">
    <property type="entry name" value="HTH-TYPE TRANSCRIPTIONAL REGULATOR"/>
    <property type="match status" value="1"/>
</dbReference>
<feature type="region of interest" description="Disordered" evidence="5">
    <location>
        <begin position="1"/>
        <end position="42"/>
    </location>
</feature>
<feature type="domain" description="HTH lysR-type" evidence="6">
    <location>
        <begin position="53"/>
        <end position="110"/>
    </location>
</feature>
<keyword evidence="4" id="KW-0804">Transcription</keyword>
<keyword evidence="8" id="KW-1185">Reference proteome</keyword>
<keyword evidence="3" id="KW-0238">DNA-binding</keyword>
<dbReference type="InterPro" id="IPR036388">
    <property type="entry name" value="WH-like_DNA-bd_sf"/>
</dbReference>
<evidence type="ECO:0000256" key="1">
    <source>
        <dbReference type="ARBA" id="ARBA00009437"/>
    </source>
</evidence>
<dbReference type="PRINTS" id="PR00039">
    <property type="entry name" value="HTHLYSR"/>
</dbReference>
<feature type="compositionally biased region" description="Low complexity" evidence="5">
    <location>
        <begin position="1"/>
        <end position="13"/>
    </location>
</feature>
<comment type="similarity">
    <text evidence="1">Belongs to the LysR transcriptional regulatory family.</text>
</comment>
<evidence type="ECO:0000256" key="2">
    <source>
        <dbReference type="ARBA" id="ARBA00023015"/>
    </source>
</evidence>
<dbReference type="CDD" id="cd05466">
    <property type="entry name" value="PBP2_LTTR_substrate"/>
    <property type="match status" value="1"/>
</dbReference>
<dbReference type="InterPro" id="IPR036390">
    <property type="entry name" value="WH_DNA-bd_sf"/>
</dbReference>
<dbReference type="Pfam" id="PF00126">
    <property type="entry name" value="HTH_1"/>
    <property type="match status" value="1"/>
</dbReference>
<reference evidence="8" key="1">
    <citation type="submission" date="2020-02" db="EMBL/GenBank/DDBJ databases">
        <title>Streptomyces sp. ASO4wet.</title>
        <authorList>
            <person name="Risdian C."/>
            <person name="Landwehr W."/>
            <person name="Schupp P."/>
            <person name="Wink J."/>
        </authorList>
    </citation>
    <scope>NUCLEOTIDE SEQUENCE [LARGE SCALE GENOMIC DNA]</scope>
    <source>
        <strain evidence="8">ASO4wet</strain>
    </source>
</reference>
<protein>
    <submittedName>
        <fullName evidence="7">LysR family transcriptional regulator</fullName>
    </submittedName>
</protein>
<evidence type="ECO:0000256" key="5">
    <source>
        <dbReference type="SAM" id="MobiDB-lite"/>
    </source>
</evidence>
<name>A0A7T1TAF9_9ACTN</name>
<dbReference type="SUPFAM" id="SSF46785">
    <property type="entry name" value="Winged helix' DNA-binding domain"/>
    <property type="match status" value="1"/>
</dbReference>
<dbReference type="InterPro" id="IPR005119">
    <property type="entry name" value="LysR_subst-bd"/>
</dbReference>
<dbReference type="PANTHER" id="PTHR30126:SF94">
    <property type="entry name" value="LYSR FAMILY TRANSCRIPTIONAL REGULATOR"/>
    <property type="match status" value="1"/>
</dbReference>